<sequence length="88" mass="10536">MRRCTAKDSIIGWRGMIFLSSEPAIIYSLDMHDEEFFTIRLPDDVRSAEYLSTYKTNLSQWNESVVLFCYPDHEWIKRKPIEIWAMNE</sequence>
<organism evidence="1 2">
    <name type="scientific">Morus notabilis</name>
    <dbReference type="NCBI Taxonomy" id="981085"/>
    <lineage>
        <taxon>Eukaryota</taxon>
        <taxon>Viridiplantae</taxon>
        <taxon>Streptophyta</taxon>
        <taxon>Embryophyta</taxon>
        <taxon>Tracheophyta</taxon>
        <taxon>Spermatophyta</taxon>
        <taxon>Magnoliopsida</taxon>
        <taxon>eudicotyledons</taxon>
        <taxon>Gunneridae</taxon>
        <taxon>Pentapetalae</taxon>
        <taxon>rosids</taxon>
        <taxon>fabids</taxon>
        <taxon>Rosales</taxon>
        <taxon>Moraceae</taxon>
        <taxon>Moreae</taxon>
        <taxon>Morus</taxon>
    </lineage>
</organism>
<protein>
    <recommendedName>
        <fullName evidence="3">F-box associated domain-containing protein</fullName>
    </recommendedName>
</protein>
<reference evidence="2" key="1">
    <citation type="submission" date="2013-01" db="EMBL/GenBank/DDBJ databases">
        <title>Draft Genome Sequence of a Mulberry Tree, Morus notabilis C.K. Schneid.</title>
        <authorList>
            <person name="He N."/>
            <person name="Zhao S."/>
        </authorList>
    </citation>
    <scope>NUCLEOTIDE SEQUENCE</scope>
</reference>
<keyword evidence="2" id="KW-1185">Reference proteome</keyword>
<evidence type="ECO:0008006" key="3">
    <source>
        <dbReference type="Google" id="ProtNLM"/>
    </source>
</evidence>
<dbReference type="Proteomes" id="UP000030645">
    <property type="component" value="Unassembled WGS sequence"/>
</dbReference>
<accession>W9QP97</accession>
<name>W9QP97_9ROSA</name>
<gene>
    <name evidence="1" type="ORF">L484_003847</name>
</gene>
<dbReference type="EMBL" id="KE343919">
    <property type="protein sequence ID" value="EXB45763.1"/>
    <property type="molecule type" value="Genomic_DNA"/>
</dbReference>
<evidence type="ECO:0000313" key="1">
    <source>
        <dbReference type="EMBL" id="EXB45763.1"/>
    </source>
</evidence>
<dbReference type="AlphaFoldDB" id="W9QP97"/>
<proteinExistence type="predicted"/>
<evidence type="ECO:0000313" key="2">
    <source>
        <dbReference type="Proteomes" id="UP000030645"/>
    </source>
</evidence>